<dbReference type="EMBL" id="CABQ01000207">
    <property type="protein sequence ID" value="CBI08326.1"/>
    <property type="molecule type" value="Genomic_DNA"/>
</dbReference>
<feature type="domain" description="Nudix hydrolase" evidence="4">
    <location>
        <begin position="102"/>
        <end position="240"/>
    </location>
</feature>
<dbReference type="InterPro" id="IPR020084">
    <property type="entry name" value="NUDIX_hydrolase_CS"/>
</dbReference>
<evidence type="ECO:0000256" key="1">
    <source>
        <dbReference type="ARBA" id="ARBA00001946"/>
    </source>
</evidence>
<dbReference type="GO" id="GO:0016462">
    <property type="term" value="F:pyrophosphatase activity"/>
    <property type="evidence" value="ECO:0007669"/>
    <property type="project" value="UniProtKB-ARBA"/>
</dbReference>
<dbReference type="Gene3D" id="3.90.79.10">
    <property type="entry name" value="Nucleoside Triphosphate Pyrophosphohydrolase"/>
    <property type="match status" value="1"/>
</dbReference>
<feature type="compositionally biased region" description="Low complexity" evidence="3">
    <location>
        <begin position="1"/>
        <end position="60"/>
    </location>
</feature>
<feature type="region of interest" description="Disordered" evidence="3">
    <location>
        <begin position="1"/>
        <end position="67"/>
    </location>
</feature>
<keyword evidence="2 5" id="KW-0378">Hydrolase</keyword>
<reference evidence="5" key="1">
    <citation type="submission" date="2009-10" db="EMBL/GenBank/DDBJ databases">
        <title>Diversity of trophic interactions inside an arsenic-rich microbial ecosystem.</title>
        <authorList>
            <person name="Bertin P.N."/>
            <person name="Heinrich-Salmeron A."/>
            <person name="Pelletier E."/>
            <person name="Goulhen-Chollet F."/>
            <person name="Arsene-Ploetze F."/>
            <person name="Gallien S."/>
            <person name="Calteau A."/>
            <person name="Vallenet D."/>
            <person name="Casiot C."/>
            <person name="Chane-Woon-Ming B."/>
            <person name="Giloteaux L."/>
            <person name="Barakat M."/>
            <person name="Bonnefoy V."/>
            <person name="Bruneel O."/>
            <person name="Chandler M."/>
            <person name="Cleiss J."/>
            <person name="Duran R."/>
            <person name="Elbaz-Poulichet F."/>
            <person name="Fonknechten N."/>
            <person name="Lauga B."/>
            <person name="Mornico D."/>
            <person name="Ortet P."/>
            <person name="Schaeffer C."/>
            <person name="Siguier P."/>
            <person name="Alexander Thil Smith A."/>
            <person name="Van Dorsselaer A."/>
            <person name="Weissenbach J."/>
            <person name="Medigue C."/>
            <person name="Le Paslier D."/>
        </authorList>
    </citation>
    <scope>NUCLEOTIDE SEQUENCE</scope>
</reference>
<gene>
    <name evidence="5" type="ORF">CARN6_1783</name>
</gene>
<evidence type="ECO:0000256" key="3">
    <source>
        <dbReference type="SAM" id="MobiDB-lite"/>
    </source>
</evidence>
<dbReference type="InterPro" id="IPR015797">
    <property type="entry name" value="NUDIX_hydrolase-like_dom_sf"/>
</dbReference>
<sequence>MATTKTSKTPKATTKATTAATKKSPAKPAATKKSAAKAATTTLKPKAKSILAKKSLKSPAQKPSKTTATVLDSRVAYQGPLFRVHHDHILEPGGREAHRDVIRHNGSVVILAVDASHGKSKHKKDPWVVIERQYRYAAGQFLWELPAGKLDPGEAPLDGARRELAEETGYTASQWSPLVYYYPSPGFLGEGMHIFLAEGLIAGDAHPEEDEQIDFRLVRLSELLDMIDNDKIVDGKTLVAALLYTRKIGFKRKK</sequence>
<evidence type="ECO:0000259" key="4">
    <source>
        <dbReference type="PROSITE" id="PS51462"/>
    </source>
</evidence>
<evidence type="ECO:0000256" key="2">
    <source>
        <dbReference type="ARBA" id="ARBA00022801"/>
    </source>
</evidence>
<dbReference type="Pfam" id="PF00293">
    <property type="entry name" value="NUDIX"/>
    <property type="match status" value="1"/>
</dbReference>
<proteinExistence type="predicted"/>
<dbReference type="PROSITE" id="PS00893">
    <property type="entry name" value="NUDIX_BOX"/>
    <property type="match status" value="1"/>
</dbReference>
<comment type="cofactor">
    <cofactor evidence="1">
        <name>Mg(2+)</name>
        <dbReference type="ChEBI" id="CHEBI:18420"/>
    </cofactor>
</comment>
<dbReference type="CDD" id="cd03424">
    <property type="entry name" value="NUDIX_ADPRase_Nudt5_UGPPase_Nudt14"/>
    <property type="match status" value="1"/>
</dbReference>
<comment type="caution">
    <text evidence="5">The sequence shown here is derived from an EMBL/GenBank/DDBJ whole genome shotgun (WGS) entry which is preliminary data.</text>
</comment>
<dbReference type="AlphaFoldDB" id="E6QM55"/>
<dbReference type="GO" id="GO:0006753">
    <property type="term" value="P:nucleoside phosphate metabolic process"/>
    <property type="evidence" value="ECO:0007669"/>
    <property type="project" value="TreeGrafter"/>
</dbReference>
<protein>
    <submittedName>
        <fullName evidence="5">NUDIX hydrolase (Modular protein)</fullName>
    </submittedName>
</protein>
<name>E6QM55_9ZZZZ</name>
<dbReference type="PRINTS" id="PR00502">
    <property type="entry name" value="NUDIXFAMILY"/>
</dbReference>
<accession>E6QM55</accession>
<organism evidence="5">
    <name type="scientific">mine drainage metagenome</name>
    <dbReference type="NCBI Taxonomy" id="410659"/>
    <lineage>
        <taxon>unclassified sequences</taxon>
        <taxon>metagenomes</taxon>
        <taxon>ecological metagenomes</taxon>
    </lineage>
</organism>
<dbReference type="GO" id="GO:0019693">
    <property type="term" value="P:ribose phosphate metabolic process"/>
    <property type="evidence" value="ECO:0007669"/>
    <property type="project" value="TreeGrafter"/>
</dbReference>
<dbReference type="InterPro" id="IPR000086">
    <property type="entry name" value="NUDIX_hydrolase_dom"/>
</dbReference>
<dbReference type="SUPFAM" id="SSF55811">
    <property type="entry name" value="Nudix"/>
    <property type="match status" value="1"/>
</dbReference>
<evidence type="ECO:0000313" key="5">
    <source>
        <dbReference type="EMBL" id="CBI08326.1"/>
    </source>
</evidence>
<dbReference type="PANTHER" id="PTHR11839">
    <property type="entry name" value="UDP/ADP-SUGAR PYROPHOSPHATASE"/>
    <property type="match status" value="1"/>
</dbReference>
<dbReference type="InterPro" id="IPR020476">
    <property type="entry name" value="Nudix_hydrolase"/>
</dbReference>
<dbReference type="PANTHER" id="PTHR11839:SF18">
    <property type="entry name" value="NUDIX HYDROLASE DOMAIN-CONTAINING PROTEIN"/>
    <property type="match status" value="1"/>
</dbReference>
<dbReference type="PROSITE" id="PS51462">
    <property type="entry name" value="NUDIX"/>
    <property type="match status" value="1"/>
</dbReference>